<feature type="domain" description="HAMP" evidence="12">
    <location>
        <begin position="319"/>
        <end position="371"/>
    </location>
</feature>
<feature type="transmembrane region" description="Helical" evidence="10">
    <location>
        <begin position="295"/>
        <end position="317"/>
    </location>
</feature>
<keyword evidence="6 10" id="KW-0472">Membrane</keyword>
<comment type="caution">
    <text evidence="13">The sequence shown here is derived from an EMBL/GenBank/DDBJ whole genome shotgun (WGS) entry which is preliminary data.</text>
</comment>
<evidence type="ECO:0000256" key="10">
    <source>
        <dbReference type="SAM" id="Phobius"/>
    </source>
</evidence>
<evidence type="ECO:0000256" key="1">
    <source>
        <dbReference type="ARBA" id="ARBA00004651"/>
    </source>
</evidence>
<gene>
    <name evidence="13" type="ORF">ACFQ4B_31880</name>
</gene>
<dbReference type="SMART" id="SM00283">
    <property type="entry name" value="MA"/>
    <property type="match status" value="1"/>
</dbReference>
<dbReference type="InterPro" id="IPR004089">
    <property type="entry name" value="MCPsignal_dom"/>
</dbReference>
<keyword evidence="2" id="KW-1003">Cell membrane</keyword>
<dbReference type="PROSITE" id="PS50111">
    <property type="entry name" value="CHEMOTAXIS_TRANSDUC_2"/>
    <property type="match status" value="1"/>
</dbReference>
<dbReference type="EMBL" id="JBHTLU010000047">
    <property type="protein sequence ID" value="MFD1224720.1"/>
    <property type="molecule type" value="Genomic_DNA"/>
</dbReference>
<dbReference type="CDD" id="cd11386">
    <property type="entry name" value="MCP_signal"/>
    <property type="match status" value="1"/>
</dbReference>
<evidence type="ECO:0000256" key="3">
    <source>
        <dbReference type="ARBA" id="ARBA00022500"/>
    </source>
</evidence>
<name>A0ABW3UV74_9BACL</name>
<reference evidence="14" key="1">
    <citation type="journal article" date="2019" name="Int. J. Syst. Evol. Microbiol.">
        <title>The Global Catalogue of Microorganisms (GCM) 10K type strain sequencing project: providing services to taxonomists for standard genome sequencing and annotation.</title>
        <authorList>
            <consortium name="The Broad Institute Genomics Platform"/>
            <consortium name="The Broad Institute Genome Sequencing Center for Infectious Disease"/>
            <person name="Wu L."/>
            <person name="Ma J."/>
        </authorList>
    </citation>
    <scope>NUCLEOTIDE SEQUENCE [LARGE SCALE GENOMIC DNA]</scope>
    <source>
        <strain evidence="14">CCUG 53270</strain>
    </source>
</reference>
<keyword evidence="14" id="KW-1185">Reference proteome</keyword>
<dbReference type="Gene3D" id="1.10.287.950">
    <property type="entry name" value="Methyl-accepting chemotaxis protein"/>
    <property type="match status" value="1"/>
</dbReference>
<evidence type="ECO:0000313" key="13">
    <source>
        <dbReference type="EMBL" id="MFD1224720.1"/>
    </source>
</evidence>
<feature type="domain" description="Methyl-accepting transducer" evidence="11">
    <location>
        <begin position="390"/>
        <end position="626"/>
    </location>
</feature>
<dbReference type="CDD" id="cd12914">
    <property type="entry name" value="PDC1_DGC_like"/>
    <property type="match status" value="1"/>
</dbReference>
<protein>
    <submittedName>
        <fullName evidence="13">Methyl-accepting chemotaxis protein</fullName>
    </submittedName>
</protein>
<evidence type="ECO:0000259" key="12">
    <source>
        <dbReference type="PROSITE" id="PS50885"/>
    </source>
</evidence>
<evidence type="ECO:0000256" key="2">
    <source>
        <dbReference type="ARBA" id="ARBA00022475"/>
    </source>
</evidence>
<comment type="similarity">
    <text evidence="8">Belongs to the methyl-accepting chemotaxis (MCP) protein family.</text>
</comment>
<dbReference type="InterPro" id="IPR033479">
    <property type="entry name" value="dCache_1"/>
</dbReference>
<evidence type="ECO:0000256" key="5">
    <source>
        <dbReference type="ARBA" id="ARBA00022989"/>
    </source>
</evidence>
<sequence length="676" mass="73460">MKTKRMSVIFQSQTWRSFKLQLMLAVIAIIFVTVAVVGGFMYKSSADMLKQDIELNVSQQLELNAQLITQWRDRVTAEANGITGLPAFVKGNSFDERVGVLQGYLSRNSDFLRFSLFDTQGQGQQIEKKALGAKFDISSRDYYKEALTGKTLISEPMISKADNSMIMNVAAPLRDANGTVTGVITGAIGREQIAAIVQRIQFGKTGYAYMVNDKGDILAHPDASKVLTENILETAATPEQKAGYEQFLQMQEPFIGYIQEDGSKHLVGARQIPDSVWKLVVTAPYSEFTESLDSMWLRTLLIAFVIMVIGIAIALLLGQTMSQGIVRVGQAMNQLAQGDLKQHLQVRSRNEVGQLAEDFNTMTENLRNLIGQVSLNSEQLAATFEELSASADQNSVASQQIAQSIQRVAEGADVQAHGAMQSASAMEEMATGVQRIAQGTSVMAESALKTSEESEKGKEQVEKISYQMDNIHDKVTECTAVINRLDAKSQEIGDIIKLITEISAQTNLLALNAAIEAARAGEQGRGFAVVAQEVRKLAEQSAQSANEITELIREVRNDTVLAVEAMNENAKEVETGIQVVADAGETFNLIYKAAQEVADQVQEISAVAQEIAAGTEEVSASLDESANIAKESTGLAQEVSSAAQKQMASMEEITASAGDLSKMAQELQELIGRFKV</sequence>
<dbReference type="Gene3D" id="6.10.340.10">
    <property type="match status" value="1"/>
</dbReference>
<dbReference type="SMART" id="SM00304">
    <property type="entry name" value="HAMP"/>
    <property type="match status" value="1"/>
</dbReference>
<feature type="transmembrane region" description="Helical" evidence="10">
    <location>
        <begin position="20"/>
        <end position="42"/>
    </location>
</feature>
<keyword evidence="4 10" id="KW-0812">Transmembrane</keyword>
<organism evidence="13 14">
    <name type="scientific">Paenibacillus vulneris</name>
    <dbReference type="NCBI Taxonomy" id="1133364"/>
    <lineage>
        <taxon>Bacteria</taxon>
        <taxon>Bacillati</taxon>
        <taxon>Bacillota</taxon>
        <taxon>Bacilli</taxon>
        <taxon>Bacillales</taxon>
        <taxon>Paenibacillaceae</taxon>
        <taxon>Paenibacillus</taxon>
    </lineage>
</organism>
<dbReference type="Gene3D" id="3.30.450.20">
    <property type="entry name" value="PAS domain"/>
    <property type="match status" value="1"/>
</dbReference>
<evidence type="ECO:0000256" key="7">
    <source>
        <dbReference type="ARBA" id="ARBA00023224"/>
    </source>
</evidence>
<evidence type="ECO:0000259" key="11">
    <source>
        <dbReference type="PROSITE" id="PS50111"/>
    </source>
</evidence>
<dbReference type="RefSeq" id="WP_345587520.1">
    <property type="nucleotide sequence ID" value="NZ_BAABJG010000010.1"/>
</dbReference>
<evidence type="ECO:0000256" key="8">
    <source>
        <dbReference type="ARBA" id="ARBA00029447"/>
    </source>
</evidence>
<dbReference type="InterPro" id="IPR029151">
    <property type="entry name" value="Sensor-like_sf"/>
</dbReference>
<keyword evidence="7 9" id="KW-0807">Transducer</keyword>
<evidence type="ECO:0000256" key="9">
    <source>
        <dbReference type="PROSITE-ProRule" id="PRU00284"/>
    </source>
</evidence>
<dbReference type="SUPFAM" id="SSF58104">
    <property type="entry name" value="Methyl-accepting chemotaxis protein (MCP) signaling domain"/>
    <property type="match status" value="1"/>
</dbReference>
<dbReference type="PANTHER" id="PTHR32089:SF112">
    <property type="entry name" value="LYSOZYME-LIKE PROTEIN-RELATED"/>
    <property type="match status" value="1"/>
</dbReference>
<dbReference type="Pfam" id="PF00015">
    <property type="entry name" value="MCPsignal"/>
    <property type="match status" value="1"/>
</dbReference>
<dbReference type="Proteomes" id="UP001597180">
    <property type="component" value="Unassembled WGS sequence"/>
</dbReference>
<keyword evidence="3" id="KW-0145">Chemotaxis</keyword>
<evidence type="ECO:0000256" key="6">
    <source>
        <dbReference type="ARBA" id="ARBA00023136"/>
    </source>
</evidence>
<dbReference type="SUPFAM" id="SSF103190">
    <property type="entry name" value="Sensory domain-like"/>
    <property type="match status" value="1"/>
</dbReference>
<dbReference type="InterPro" id="IPR003660">
    <property type="entry name" value="HAMP_dom"/>
</dbReference>
<dbReference type="Pfam" id="PF00672">
    <property type="entry name" value="HAMP"/>
    <property type="match status" value="1"/>
</dbReference>
<evidence type="ECO:0000256" key="4">
    <source>
        <dbReference type="ARBA" id="ARBA00022692"/>
    </source>
</evidence>
<evidence type="ECO:0000313" key="14">
    <source>
        <dbReference type="Proteomes" id="UP001597180"/>
    </source>
</evidence>
<dbReference type="CDD" id="cd06225">
    <property type="entry name" value="HAMP"/>
    <property type="match status" value="1"/>
</dbReference>
<keyword evidence="5 10" id="KW-1133">Transmembrane helix</keyword>
<proteinExistence type="inferred from homology"/>
<dbReference type="Pfam" id="PF02743">
    <property type="entry name" value="dCache_1"/>
    <property type="match status" value="1"/>
</dbReference>
<accession>A0ABW3UV74</accession>
<dbReference type="PROSITE" id="PS50885">
    <property type="entry name" value="HAMP"/>
    <property type="match status" value="1"/>
</dbReference>
<dbReference type="CDD" id="cd12912">
    <property type="entry name" value="PDC2_MCP_like"/>
    <property type="match status" value="1"/>
</dbReference>
<comment type="subcellular location">
    <subcellularLocation>
        <location evidence="1">Cell membrane</location>
        <topology evidence="1">Multi-pass membrane protein</topology>
    </subcellularLocation>
</comment>
<dbReference type="PANTHER" id="PTHR32089">
    <property type="entry name" value="METHYL-ACCEPTING CHEMOTAXIS PROTEIN MCPB"/>
    <property type="match status" value="1"/>
</dbReference>